<keyword evidence="8" id="KW-1185">Reference proteome</keyword>
<dbReference type="Pfam" id="PF01957">
    <property type="entry name" value="NfeD"/>
    <property type="match status" value="1"/>
</dbReference>
<feature type="domain" description="NfeD-like C-terminal" evidence="6">
    <location>
        <begin position="71"/>
        <end position="125"/>
    </location>
</feature>
<dbReference type="PANTHER" id="PTHR33507:SF4">
    <property type="entry name" value="NODULATION COMPETITIVENESS PROTEIN NFED"/>
    <property type="match status" value="1"/>
</dbReference>
<keyword evidence="4 5" id="KW-0472">Membrane</keyword>
<reference evidence="8" key="1">
    <citation type="submission" date="2016-03" db="EMBL/GenBank/DDBJ databases">
        <authorList>
            <person name="Oger P.M."/>
        </authorList>
    </citation>
    <scope>NUCLEOTIDE SEQUENCE [LARGE SCALE GENOMIC DNA]</scope>
    <source>
        <strain evidence="8">OG-1</strain>
    </source>
</reference>
<accession>A0A142CUB0</accession>
<dbReference type="GeneID" id="27139646"/>
<dbReference type="InterPro" id="IPR052165">
    <property type="entry name" value="Membrane_assoc_protease"/>
</dbReference>
<dbReference type="EMBL" id="CP014750">
    <property type="protein sequence ID" value="AMQ18362.1"/>
    <property type="molecule type" value="Genomic_DNA"/>
</dbReference>
<dbReference type="SUPFAM" id="SSF141322">
    <property type="entry name" value="NfeD domain-like"/>
    <property type="match status" value="1"/>
</dbReference>
<dbReference type="AlphaFoldDB" id="A0A142CUB0"/>
<evidence type="ECO:0000256" key="4">
    <source>
        <dbReference type="ARBA" id="ARBA00023136"/>
    </source>
</evidence>
<proteinExistence type="predicted"/>
<evidence type="ECO:0000256" key="2">
    <source>
        <dbReference type="ARBA" id="ARBA00022692"/>
    </source>
</evidence>
<dbReference type="GO" id="GO:0016020">
    <property type="term" value="C:membrane"/>
    <property type="evidence" value="ECO:0007669"/>
    <property type="project" value="UniProtKB-SubCell"/>
</dbReference>
<dbReference type="OrthoDB" id="29132at2157"/>
<organism evidence="7 8">
    <name type="scientific">Thermococcus peptonophilus</name>
    <dbReference type="NCBI Taxonomy" id="53952"/>
    <lineage>
        <taxon>Archaea</taxon>
        <taxon>Methanobacteriati</taxon>
        <taxon>Methanobacteriota</taxon>
        <taxon>Thermococci</taxon>
        <taxon>Thermococcales</taxon>
        <taxon>Thermococcaceae</taxon>
        <taxon>Thermococcus</taxon>
    </lineage>
</organism>
<evidence type="ECO:0000256" key="3">
    <source>
        <dbReference type="ARBA" id="ARBA00022989"/>
    </source>
</evidence>
<dbReference type="STRING" id="53952.A0127_03830"/>
<dbReference type="InterPro" id="IPR002810">
    <property type="entry name" value="NfeD-like_C"/>
</dbReference>
<keyword evidence="3 5" id="KW-1133">Transmembrane helix</keyword>
<name>A0A142CUB0_9EURY</name>
<evidence type="ECO:0000313" key="7">
    <source>
        <dbReference type="EMBL" id="AMQ18362.1"/>
    </source>
</evidence>
<protein>
    <recommendedName>
        <fullName evidence="6">NfeD-like C-terminal domain-containing protein</fullName>
    </recommendedName>
</protein>
<sequence>MKLKRVLKLLLLSADEIAVAVFVFVLLSEFGIKIPLKLSLPLLLFLLLKDLLVAPYVLRGGLEKRPLTGPEALIGLEAVVIEDLSPEGIVKVENELWRGVCLNGEAKRGEKVRIVGFRGNLLLLERPES</sequence>
<evidence type="ECO:0000313" key="8">
    <source>
        <dbReference type="Proteomes" id="UP000073604"/>
    </source>
</evidence>
<evidence type="ECO:0000256" key="5">
    <source>
        <dbReference type="SAM" id="Phobius"/>
    </source>
</evidence>
<gene>
    <name evidence="7" type="ORF">A0127_03830</name>
</gene>
<evidence type="ECO:0000259" key="6">
    <source>
        <dbReference type="Pfam" id="PF01957"/>
    </source>
</evidence>
<keyword evidence="2 5" id="KW-0812">Transmembrane</keyword>
<dbReference type="Gene3D" id="2.40.50.140">
    <property type="entry name" value="Nucleic acid-binding proteins"/>
    <property type="match status" value="1"/>
</dbReference>
<dbReference type="InterPro" id="IPR012340">
    <property type="entry name" value="NA-bd_OB-fold"/>
</dbReference>
<comment type="subcellular location">
    <subcellularLocation>
        <location evidence="1">Membrane</location>
        <topology evidence="1">Multi-pass membrane protein</topology>
    </subcellularLocation>
</comment>
<dbReference type="KEGG" id="tpep:A0127_03830"/>
<feature type="transmembrane region" description="Helical" evidence="5">
    <location>
        <begin position="9"/>
        <end position="32"/>
    </location>
</feature>
<dbReference type="Proteomes" id="UP000073604">
    <property type="component" value="Chromosome"/>
</dbReference>
<evidence type="ECO:0000256" key="1">
    <source>
        <dbReference type="ARBA" id="ARBA00004141"/>
    </source>
</evidence>
<dbReference type="RefSeq" id="WP_062388186.1">
    <property type="nucleotide sequence ID" value="NZ_CP014750.1"/>
</dbReference>
<dbReference type="PANTHER" id="PTHR33507">
    <property type="entry name" value="INNER MEMBRANE PROTEIN YBBJ"/>
    <property type="match status" value="1"/>
</dbReference>